<organism evidence="1 2">
    <name type="scientific">Cupriavidus pauculus</name>
    <dbReference type="NCBI Taxonomy" id="82633"/>
    <lineage>
        <taxon>Bacteria</taxon>
        <taxon>Pseudomonadati</taxon>
        <taxon>Pseudomonadota</taxon>
        <taxon>Betaproteobacteria</taxon>
        <taxon>Burkholderiales</taxon>
        <taxon>Burkholderiaceae</taxon>
        <taxon>Cupriavidus</taxon>
    </lineage>
</organism>
<name>A0A3G8GYJ6_9BURK</name>
<sequence length="363" mass="40800">MSANITFEQLRDTLERIESPLRGGERFTYWVLPRKLGIAKTADSAFEIFIVGPRLHPLTSTVRRHLEHARWEIAESGEQLDANRVVLPPGTHFASISALIAIELVRAGIDENRPLQQVMDDVEPIIELALRRRALSEEHVVGLVGELLCLETMLDAIVDRPELRMSVLDMWQGHRVGGRDFVIGDTAIEIKTTYQEHSSHMISGLHQVELWSASDEAVRQLFLLSVGLAENEHEGQTLPEIVGRVLERLGETPGSGCVLTPLQQRFVRDVASYGATDSSGYDHQSMAGWKVYAARFRSTFTPRLYDLLDEDVRILRRRDLTSTHVSSEDIQYRVNLPAAINGFNPAQSWRHVVVDVVKSALSI</sequence>
<dbReference type="EMBL" id="CP033969">
    <property type="protein sequence ID" value="AZG13248.1"/>
    <property type="molecule type" value="Genomic_DNA"/>
</dbReference>
<dbReference type="KEGG" id="cpau:EHF44_07215"/>
<reference evidence="2" key="1">
    <citation type="submission" date="2018-11" db="EMBL/GenBank/DDBJ databases">
        <title>FDA dAtabase for Regulatory Grade micrObial Sequences (FDA-ARGOS): Supporting development and validation of Infectious Disease Dx tests.</title>
        <authorList>
            <person name="Goldberg B."/>
            <person name="Campos J."/>
            <person name="Tallon L."/>
            <person name="Sadzewicz L."/>
            <person name="Zhao X."/>
            <person name="Vavikolanu K."/>
            <person name="Mehta A."/>
            <person name="Aluvathingal J."/>
            <person name="Nadendla S."/>
            <person name="Geyer C."/>
            <person name="Nandy P."/>
            <person name="Yan Y."/>
            <person name="Sichtig H."/>
        </authorList>
    </citation>
    <scope>NUCLEOTIDE SEQUENCE [LARGE SCALE GENOMIC DNA]</scope>
    <source>
        <strain evidence="2">FDAARGOS_614</strain>
    </source>
</reference>
<dbReference type="Proteomes" id="UP000270411">
    <property type="component" value="Chromosome 1"/>
</dbReference>
<dbReference type="RefSeq" id="WP_124683109.1">
    <property type="nucleotide sequence ID" value="NZ_CP033969.1"/>
</dbReference>
<dbReference type="Pfam" id="PF14390">
    <property type="entry name" value="DUF4420"/>
    <property type="match status" value="1"/>
</dbReference>
<dbReference type="OrthoDB" id="7871105at2"/>
<gene>
    <name evidence="1" type="ORF">EHF44_07215</name>
</gene>
<evidence type="ECO:0000313" key="1">
    <source>
        <dbReference type="EMBL" id="AZG13248.1"/>
    </source>
</evidence>
<evidence type="ECO:0000313" key="2">
    <source>
        <dbReference type="Proteomes" id="UP000270411"/>
    </source>
</evidence>
<proteinExistence type="predicted"/>
<accession>A0A3G8GYJ6</accession>
<protein>
    <submittedName>
        <fullName evidence="1">PD-(D/E)XK motif protein</fullName>
    </submittedName>
</protein>
<dbReference type="AlphaFoldDB" id="A0A3G8GYJ6"/>
<dbReference type="InterPro" id="IPR025534">
    <property type="entry name" value="DUF4420"/>
</dbReference>